<gene>
    <name evidence="13" type="ordered locus">MROS_0591</name>
</gene>
<keyword evidence="4 7" id="KW-0597">Phosphoprotein</keyword>
<dbReference type="SUPFAM" id="SSF47384">
    <property type="entry name" value="Homodimeric domain of signal transducing histidine kinase"/>
    <property type="match status" value="1"/>
</dbReference>
<dbReference type="OrthoDB" id="9797097at2"/>
<dbReference type="SMART" id="SM00388">
    <property type="entry name" value="HisKA"/>
    <property type="match status" value="1"/>
</dbReference>
<dbReference type="SUPFAM" id="SSF52172">
    <property type="entry name" value="CheY-like"/>
    <property type="match status" value="1"/>
</dbReference>
<dbReference type="CDD" id="cd06225">
    <property type="entry name" value="HAMP"/>
    <property type="match status" value="1"/>
</dbReference>
<dbReference type="EMBL" id="CP003557">
    <property type="protein sequence ID" value="AFN73834.1"/>
    <property type="molecule type" value="Genomic_DNA"/>
</dbReference>
<dbReference type="PANTHER" id="PTHR43047:SF72">
    <property type="entry name" value="OSMOSENSING HISTIDINE PROTEIN KINASE SLN1"/>
    <property type="match status" value="1"/>
</dbReference>
<dbReference type="Pfam" id="PF00072">
    <property type="entry name" value="Response_reg"/>
    <property type="match status" value="1"/>
</dbReference>
<feature type="domain" description="Histidine kinase" evidence="10">
    <location>
        <begin position="525"/>
        <end position="742"/>
    </location>
</feature>
<dbReference type="RefSeq" id="WP_014855271.1">
    <property type="nucleotide sequence ID" value="NC_018178.1"/>
</dbReference>
<evidence type="ECO:0000256" key="2">
    <source>
        <dbReference type="ARBA" id="ARBA00004370"/>
    </source>
</evidence>
<evidence type="ECO:0000256" key="3">
    <source>
        <dbReference type="ARBA" id="ARBA00012438"/>
    </source>
</evidence>
<organism evidence="13 14">
    <name type="scientific">Melioribacter roseus (strain DSM 23840 / JCM 17771 / VKM B-2668 / P3M-2)</name>
    <dbReference type="NCBI Taxonomy" id="1191523"/>
    <lineage>
        <taxon>Bacteria</taxon>
        <taxon>Pseudomonadati</taxon>
        <taxon>Ignavibacteriota</taxon>
        <taxon>Ignavibacteria</taxon>
        <taxon>Ignavibacteriales</taxon>
        <taxon>Melioribacteraceae</taxon>
        <taxon>Melioribacter</taxon>
    </lineage>
</organism>
<dbReference type="FunFam" id="3.30.565.10:FF:000010">
    <property type="entry name" value="Sensor histidine kinase RcsC"/>
    <property type="match status" value="1"/>
</dbReference>
<dbReference type="SMART" id="SM00448">
    <property type="entry name" value="REC"/>
    <property type="match status" value="1"/>
</dbReference>
<dbReference type="InterPro" id="IPR011006">
    <property type="entry name" value="CheY-like_superfamily"/>
</dbReference>
<feature type="coiled-coil region" evidence="8">
    <location>
        <begin position="463"/>
        <end position="518"/>
    </location>
</feature>
<dbReference type="SUPFAM" id="SSF55781">
    <property type="entry name" value="GAF domain-like"/>
    <property type="match status" value="1"/>
</dbReference>
<dbReference type="Gene3D" id="3.30.565.10">
    <property type="entry name" value="Histidine kinase-like ATPase, C-terminal domain"/>
    <property type="match status" value="1"/>
</dbReference>
<keyword evidence="9" id="KW-0472">Membrane</keyword>
<evidence type="ECO:0000259" key="10">
    <source>
        <dbReference type="PROSITE" id="PS50109"/>
    </source>
</evidence>
<sequence>MKLNAKLILISLVIALITIAATSTIYYSLTDRLFTRFKSQLILNSTNDLAFLFENYLQQNEYDVKRIAGNGNSYNIDSLDLDFIFTLRDNSVIDLQSLKVKKNAGLNLSRLDFKEFINNNPGIVLGYWNAPDNKIYYYGMVIDSDFLNKISEKIRSEVALVVNNRVMEVSNSSKNKNIMSYLDKAVEILKYKNNYDIFSEESDEIDFSASIYAPRQIITPSGKFSFLTFDTFEEGVNFRNTLKNVVILIVVSGGAFTFIIVLIFTYKFRKQISILDEAAEITARGDLNHRARIITKDEIGKLGEAFNKMLDVINEKENAEREYTEFIKLINRNPTLDEICDAALNKIIKTTQIGFGVIHIVDKNKLVVGASYGIDKDSIEKPAAYLKQTIEKGETVELTFDENHPEIKTGLSAIKIRYLLLYPIIYNDKTVAVLELASEKLPEKDIKIYLNNIQEQLAIGLVNARSLQQLENIVGELRRLNEEYQSQNKELKQLHLELKQKAEELEKERKKAVELSDIKSRFLANMSHELRTPLISILGLTELMLKEIHSEKSGKKLKVILRNGRKLLRLINNILDFSKVDAGKLELNKERFLLSELIDDILIEVEQIADEKNLKFIVDFPENVDFIVETDRSKLEQILSNLLVNAFKFTEKGYVKLKVEQSDEASLYFEVEDTGIGISEENRGRIFEEFGRIDTGASRKYGGAGLGLSIAKHFLELMDSEIELESKTGEGSRFSFVLKDVIIDIIESEAEPVKQGEEIRKKCAAIITANKNTYKLIADYLTSYDYDVNDINTGNLSELKTERRPDLFIIGNIDDRGKEWEALFTLKTGEYRNIPAIILTVLEDQKVGWIPNIFDFTVKPVSAASLKKLTLEIENYLGKKNDALFWVDKKKEVFDKLKNEGFPEIEYKSNLEAAMGALDFNSTQIFFIDVESFVTDAILFAAMIRQSVFTRNTIIVFVLPEDLEKLNPGELSRVMNSVALREKNHPLDILKVIRDRIKIDNEQLKEKLIETDDAEKAVDQIPVKEIKPTVLIVDDDQDALFTIGEFVKQLGCNAIFAHNGMECLLTLNHVEPDLIFLDIMMPMMDGFETIKKIRAESRTASIPVIALTAYAMLENKEVIEKNGFDDLITKPVEFSLLSAKMKTILQSKSVK</sequence>
<evidence type="ECO:0000256" key="4">
    <source>
        <dbReference type="ARBA" id="ARBA00022553"/>
    </source>
</evidence>
<evidence type="ECO:0000313" key="13">
    <source>
        <dbReference type="EMBL" id="AFN73834.1"/>
    </source>
</evidence>
<dbReference type="InterPro" id="IPR003661">
    <property type="entry name" value="HisK_dim/P_dom"/>
</dbReference>
<dbReference type="EC" id="2.7.13.3" evidence="3"/>
<feature type="coiled-coil region" evidence="8">
    <location>
        <begin position="987"/>
        <end position="1014"/>
    </location>
</feature>
<dbReference type="InterPro" id="IPR003660">
    <property type="entry name" value="HAMP_dom"/>
</dbReference>
<feature type="domain" description="HAMP" evidence="12">
    <location>
        <begin position="266"/>
        <end position="318"/>
    </location>
</feature>
<keyword evidence="6 13" id="KW-0418">Kinase</keyword>
<evidence type="ECO:0000256" key="9">
    <source>
        <dbReference type="SAM" id="Phobius"/>
    </source>
</evidence>
<dbReference type="InterPro" id="IPR029016">
    <property type="entry name" value="GAF-like_dom_sf"/>
</dbReference>
<dbReference type="Gene3D" id="3.40.50.2300">
    <property type="match status" value="1"/>
</dbReference>
<dbReference type="Gene3D" id="1.10.287.130">
    <property type="match status" value="1"/>
</dbReference>
<evidence type="ECO:0000256" key="5">
    <source>
        <dbReference type="ARBA" id="ARBA00022679"/>
    </source>
</evidence>
<evidence type="ECO:0000259" key="11">
    <source>
        <dbReference type="PROSITE" id="PS50110"/>
    </source>
</evidence>
<dbReference type="PANTHER" id="PTHR43047">
    <property type="entry name" value="TWO-COMPONENT HISTIDINE PROTEIN KINASE"/>
    <property type="match status" value="1"/>
</dbReference>
<dbReference type="Pfam" id="PF00512">
    <property type="entry name" value="HisKA"/>
    <property type="match status" value="1"/>
</dbReference>
<feature type="domain" description="Response regulatory" evidence="11">
    <location>
        <begin position="1029"/>
        <end position="1145"/>
    </location>
</feature>
<dbReference type="InterPro" id="IPR003018">
    <property type="entry name" value="GAF"/>
</dbReference>
<dbReference type="Gene3D" id="6.10.340.10">
    <property type="match status" value="1"/>
</dbReference>
<dbReference type="SMART" id="SM00304">
    <property type="entry name" value="HAMP"/>
    <property type="match status" value="1"/>
</dbReference>
<dbReference type="CDD" id="cd00082">
    <property type="entry name" value="HisKA"/>
    <property type="match status" value="1"/>
</dbReference>
<keyword evidence="14" id="KW-1185">Reference proteome</keyword>
<keyword evidence="5" id="KW-0808">Transferase</keyword>
<dbReference type="SUPFAM" id="SSF55874">
    <property type="entry name" value="ATPase domain of HSP90 chaperone/DNA topoisomerase II/histidine kinase"/>
    <property type="match status" value="1"/>
</dbReference>
<reference evidence="13 14" key="1">
    <citation type="journal article" date="2013" name="PLoS ONE">
        <title>Genomic analysis of Melioribacter roseus, facultatively anaerobic organotrophic bacterium representing a novel deep lineage within Bacteriodetes/Chlorobi group.</title>
        <authorList>
            <person name="Kadnikov V.V."/>
            <person name="Mardanov A.V."/>
            <person name="Podosokorskaya O.A."/>
            <person name="Gavrilov S.N."/>
            <person name="Kublanov I.V."/>
            <person name="Beletsky A.V."/>
            <person name="Bonch-Osmolovskaya E.A."/>
            <person name="Ravin N.V."/>
        </authorList>
    </citation>
    <scope>NUCLEOTIDE SEQUENCE [LARGE SCALE GENOMIC DNA]</scope>
    <source>
        <strain evidence="14">JCM 17771 / P3M-2</strain>
    </source>
</reference>
<dbReference type="Proteomes" id="UP000009011">
    <property type="component" value="Chromosome"/>
</dbReference>
<dbReference type="eggNOG" id="COG2205">
    <property type="taxonomic scope" value="Bacteria"/>
</dbReference>
<dbReference type="PROSITE" id="PS50110">
    <property type="entry name" value="RESPONSE_REGULATORY"/>
    <property type="match status" value="1"/>
</dbReference>
<evidence type="ECO:0000313" key="14">
    <source>
        <dbReference type="Proteomes" id="UP000009011"/>
    </source>
</evidence>
<accession>I6ZP69</accession>
<keyword evidence="9" id="KW-1133">Transmembrane helix</keyword>
<keyword evidence="9" id="KW-0812">Transmembrane</keyword>
<evidence type="ECO:0000259" key="12">
    <source>
        <dbReference type="PROSITE" id="PS50885"/>
    </source>
</evidence>
<evidence type="ECO:0000256" key="1">
    <source>
        <dbReference type="ARBA" id="ARBA00000085"/>
    </source>
</evidence>
<dbReference type="InterPro" id="IPR004358">
    <property type="entry name" value="Sig_transdc_His_kin-like_C"/>
</dbReference>
<comment type="subcellular location">
    <subcellularLocation>
        <location evidence="2">Membrane</location>
    </subcellularLocation>
</comment>
<evidence type="ECO:0000256" key="7">
    <source>
        <dbReference type="PROSITE-ProRule" id="PRU00169"/>
    </source>
</evidence>
<feature type="modified residue" description="4-aspartylphosphate" evidence="7">
    <location>
        <position position="1078"/>
    </location>
</feature>
<dbReference type="Pfam" id="PF01590">
    <property type="entry name" value="GAF"/>
    <property type="match status" value="1"/>
</dbReference>
<dbReference type="CDD" id="cd16922">
    <property type="entry name" value="HATPase_EvgS-ArcB-TorS-like"/>
    <property type="match status" value="1"/>
</dbReference>
<dbReference type="HOGENOM" id="CLU_280720_0_0_10"/>
<feature type="transmembrane region" description="Helical" evidence="9">
    <location>
        <begin position="245"/>
        <end position="266"/>
    </location>
</feature>
<proteinExistence type="predicted"/>
<dbReference type="eggNOG" id="COG0745">
    <property type="taxonomic scope" value="Bacteria"/>
</dbReference>
<dbReference type="InterPro" id="IPR001789">
    <property type="entry name" value="Sig_transdc_resp-reg_receiver"/>
</dbReference>
<dbReference type="InterPro" id="IPR036890">
    <property type="entry name" value="HATPase_C_sf"/>
</dbReference>
<dbReference type="AlphaFoldDB" id="I6ZP69"/>
<dbReference type="InterPro" id="IPR036097">
    <property type="entry name" value="HisK_dim/P_sf"/>
</dbReference>
<dbReference type="GO" id="GO:0009927">
    <property type="term" value="F:histidine phosphotransfer kinase activity"/>
    <property type="evidence" value="ECO:0007669"/>
    <property type="project" value="TreeGrafter"/>
</dbReference>
<dbReference type="SUPFAM" id="SSF158472">
    <property type="entry name" value="HAMP domain-like"/>
    <property type="match status" value="1"/>
</dbReference>
<dbReference type="Pfam" id="PF02518">
    <property type="entry name" value="HATPase_c"/>
    <property type="match status" value="1"/>
</dbReference>
<dbReference type="InterPro" id="IPR005467">
    <property type="entry name" value="His_kinase_dom"/>
</dbReference>
<dbReference type="Pfam" id="PF00672">
    <property type="entry name" value="HAMP"/>
    <property type="match status" value="1"/>
</dbReference>
<dbReference type="Gene3D" id="3.30.450.40">
    <property type="match status" value="1"/>
</dbReference>
<feature type="transmembrane region" description="Helical" evidence="9">
    <location>
        <begin position="6"/>
        <end position="29"/>
    </location>
</feature>
<dbReference type="PROSITE" id="PS50885">
    <property type="entry name" value="HAMP"/>
    <property type="match status" value="1"/>
</dbReference>
<dbReference type="PROSITE" id="PS50109">
    <property type="entry name" value="HIS_KIN"/>
    <property type="match status" value="1"/>
</dbReference>
<evidence type="ECO:0000256" key="8">
    <source>
        <dbReference type="SAM" id="Coils"/>
    </source>
</evidence>
<dbReference type="KEGG" id="mro:MROS_0591"/>
<protein>
    <recommendedName>
        <fullName evidence="3">histidine kinase</fullName>
        <ecNumber evidence="3">2.7.13.3</ecNumber>
    </recommendedName>
</protein>
<dbReference type="SMART" id="SM00387">
    <property type="entry name" value="HATPase_c"/>
    <property type="match status" value="1"/>
</dbReference>
<evidence type="ECO:0000256" key="6">
    <source>
        <dbReference type="ARBA" id="ARBA00022777"/>
    </source>
</evidence>
<dbReference type="STRING" id="1191523.MROS_0591"/>
<dbReference type="InterPro" id="IPR003594">
    <property type="entry name" value="HATPase_dom"/>
</dbReference>
<dbReference type="GO" id="GO:0000155">
    <property type="term" value="F:phosphorelay sensor kinase activity"/>
    <property type="evidence" value="ECO:0007669"/>
    <property type="project" value="InterPro"/>
</dbReference>
<dbReference type="eggNOG" id="COG2770">
    <property type="taxonomic scope" value="Bacteria"/>
</dbReference>
<comment type="catalytic activity">
    <reaction evidence="1">
        <text>ATP + protein L-histidine = ADP + protein N-phospho-L-histidine.</text>
        <dbReference type="EC" id="2.7.13.3"/>
    </reaction>
</comment>
<dbReference type="GO" id="GO:0005886">
    <property type="term" value="C:plasma membrane"/>
    <property type="evidence" value="ECO:0007669"/>
    <property type="project" value="TreeGrafter"/>
</dbReference>
<dbReference type="PRINTS" id="PR00344">
    <property type="entry name" value="BCTRLSENSOR"/>
</dbReference>
<keyword evidence="8" id="KW-0175">Coiled coil</keyword>
<dbReference type="PATRIC" id="fig|1191523.3.peg.619"/>
<name>I6ZP69_MELRP</name>